<dbReference type="Gene3D" id="1.25.40.20">
    <property type="entry name" value="Ankyrin repeat-containing domain"/>
    <property type="match status" value="1"/>
</dbReference>
<dbReference type="OrthoDB" id="194358at2759"/>
<gene>
    <name evidence="4" type="ORF">TTAC_LOCUS4397</name>
</gene>
<name>A0A0R3WUH1_HYDTA</name>
<dbReference type="PROSITE" id="PS50088">
    <property type="entry name" value="ANK_REPEAT"/>
    <property type="match status" value="1"/>
</dbReference>
<evidence type="ECO:0000313" key="4">
    <source>
        <dbReference type="EMBL" id="VDM24840.1"/>
    </source>
</evidence>
<protein>
    <submittedName>
        <fullName evidence="6">ANK_REP_REGION domain-containing protein</fullName>
    </submittedName>
</protein>
<evidence type="ECO:0000313" key="6">
    <source>
        <dbReference type="WBParaSite" id="TTAC_0000441101-mRNA-1"/>
    </source>
</evidence>
<dbReference type="WBParaSite" id="TTAC_0000441101-mRNA-1">
    <property type="protein sequence ID" value="TTAC_0000441101-mRNA-1"/>
    <property type="gene ID" value="TTAC_0000441101"/>
</dbReference>
<evidence type="ECO:0000256" key="3">
    <source>
        <dbReference type="PROSITE-ProRule" id="PRU00023"/>
    </source>
</evidence>
<keyword evidence="5" id="KW-1185">Reference proteome</keyword>
<dbReference type="SUPFAM" id="SSF48403">
    <property type="entry name" value="Ankyrin repeat"/>
    <property type="match status" value="1"/>
</dbReference>
<reference evidence="6" key="1">
    <citation type="submission" date="2017-02" db="UniProtKB">
        <authorList>
            <consortium name="WormBaseParasite"/>
        </authorList>
    </citation>
    <scope>IDENTIFICATION</scope>
</reference>
<sequence length="180" mass="19602">MSAGCSRGGATPTTLSQAVRDNNLAVARQLLQNGADPNVDAEESSSKPLIAATASDNMEMMQLLLEYGARTYFCDHHGNMTAVDLLCRYDSTANLQNRRHRAPIIEGRSHGHHDVVQYLLRAEHTEAASKVDESGHTRVHTTTTTTTTTAATLMASNARSFSSICLILHDMLLQQMYANA</sequence>
<evidence type="ECO:0000256" key="2">
    <source>
        <dbReference type="ARBA" id="ARBA00023043"/>
    </source>
</evidence>
<dbReference type="PANTHER" id="PTHR24126">
    <property type="entry name" value="ANKYRIN REPEAT, PH AND SEC7 DOMAIN CONTAINING PROTEIN SECG-RELATED"/>
    <property type="match status" value="1"/>
</dbReference>
<dbReference type="InterPro" id="IPR002110">
    <property type="entry name" value="Ankyrin_rpt"/>
</dbReference>
<keyword evidence="1" id="KW-0677">Repeat</keyword>
<dbReference type="Pfam" id="PF12796">
    <property type="entry name" value="Ank_2"/>
    <property type="match status" value="1"/>
</dbReference>
<evidence type="ECO:0000313" key="5">
    <source>
        <dbReference type="Proteomes" id="UP000274429"/>
    </source>
</evidence>
<dbReference type="AlphaFoldDB" id="A0A0R3WUH1"/>
<dbReference type="STRING" id="6205.A0A0R3WUH1"/>
<keyword evidence="2 3" id="KW-0040">ANK repeat</keyword>
<organism evidence="6">
    <name type="scientific">Hydatigena taeniaeformis</name>
    <name type="common">Feline tapeworm</name>
    <name type="synonym">Taenia taeniaeformis</name>
    <dbReference type="NCBI Taxonomy" id="6205"/>
    <lineage>
        <taxon>Eukaryota</taxon>
        <taxon>Metazoa</taxon>
        <taxon>Spiralia</taxon>
        <taxon>Lophotrochozoa</taxon>
        <taxon>Platyhelminthes</taxon>
        <taxon>Cestoda</taxon>
        <taxon>Eucestoda</taxon>
        <taxon>Cyclophyllidea</taxon>
        <taxon>Taeniidae</taxon>
        <taxon>Hydatigera</taxon>
    </lineage>
</organism>
<dbReference type="EMBL" id="UYWX01004313">
    <property type="protein sequence ID" value="VDM24840.1"/>
    <property type="molecule type" value="Genomic_DNA"/>
</dbReference>
<reference evidence="4 5" key="2">
    <citation type="submission" date="2018-11" db="EMBL/GenBank/DDBJ databases">
        <authorList>
            <consortium name="Pathogen Informatics"/>
        </authorList>
    </citation>
    <scope>NUCLEOTIDE SEQUENCE [LARGE SCALE GENOMIC DNA]</scope>
</reference>
<dbReference type="PANTHER" id="PTHR24126:SF14">
    <property type="entry name" value="ANK_REP_REGION DOMAIN-CONTAINING PROTEIN"/>
    <property type="match status" value="1"/>
</dbReference>
<dbReference type="InterPro" id="IPR036770">
    <property type="entry name" value="Ankyrin_rpt-contain_sf"/>
</dbReference>
<accession>A0A0R3WUH1</accession>
<evidence type="ECO:0000256" key="1">
    <source>
        <dbReference type="ARBA" id="ARBA00022737"/>
    </source>
</evidence>
<proteinExistence type="predicted"/>
<feature type="repeat" description="ANK" evidence="3">
    <location>
        <begin position="10"/>
        <end position="42"/>
    </location>
</feature>
<dbReference type="Proteomes" id="UP000274429">
    <property type="component" value="Unassembled WGS sequence"/>
</dbReference>